<evidence type="ECO:0000313" key="3">
    <source>
        <dbReference type="EMBL" id="KVN76204.1"/>
    </source>
</evidence>
<name>A0A104SAU1_9BURK</name>
<dbReference type="Gene3D" id="3.40.50.450">
    <property type="match status" value="1"/>
</dbReference>
<dbReference type="GO" id="GO:0003677">
    <property type="term" value="F:DNA binding"/>
    <property type="evidence" value="ECO:0007669"/>
    <property type="project" value="UniProtKB-KW"/>
</dbReference>
<evidence type="ECO:0000313" key="5">
    <source>
        <dbReference type="Proteomes" id="UP000061665"/>
    </source>
</evidence>
<protein>
    <submittedName>
        <fullName evidence="2">DNA-binding protein</fullName>
    </submittedName>
</protein>
<gene>
    <name evidence="2" type="ORF">WJ53_01055</name>
    <name evidence="3" type="ORF">WJ68_26020</name>
    <name evidence="1" type="ORF">WK67_21465</name>
</gene>
<evidence type="ECO:0000313" key="1">
    <source>
        <dbReference type="EMBL" id="AOK27699.1"/>
    </source>
</evidence>
<dbReference type="Proteomes" id="UP000057910">
    <property type="component" value="Unassembled WGS sequence"/>
</dbReference>
<dbReference type="SUPFAM" id="SSF102405">
    <property type="entry name" value="MCP/YpsA-like"/>
    <property type="match status" value="1"/>
</dbReference>
<organism evidence="2 5">
    <name type="scientific">Burkholderia ubonensis</name>
    <dbReference type="NCBI Taxonomy" id="101571"/>
    <lineage>
        <taxon>Bacteria</taxon>
        <taxon>Pseudomonadati</taxon>
        <taxon>Pseudomonadota</taxon>
        <taxon>Betaproteobacteria</taxon>
        <taxon>Burkholderiales</taxon>
        <taxon>Burkholderiaceae</taxon>
        <taxon>Burkholderia</taxon>
        <taxon>Burkholderia cepacia complex</taxon>
    </lineage>
</organism>
<dbReference type="EMBL" id="CP013447">
    <property type="protein sequence ID" value="AOK27699.1"/>
    <property type="molecule type" value="Genomic_DNA"/>
</dbReference>
<reference evidence="1 6" key="2">
    <citation type="submission" date="2015-12" db="EMBL/GenBank/DDBJ databases">
        <title>Diversity of Burkholderia near neighbor genomes.</title>
        <authorList>
            <person name="Sahl J."/>
            <person name="Wagner D."/>
            <person name="Keim P."/>
        </authorList>
    </citation>
    <scope>NUCLEOTIDE SEQUENCE [LARGE SCALE GENOMIC DNA]</scope>
    <source>
        <strain evidence="1 6">MSMB1189WGS</strain>
    </source>
</reference>
<dbReference type="Pfam" id="PF18306">
    <property type="entry name" value="LDcluster4"/>
    <property type="match status" value="1"/>
</dbReference>
<dbReference type="Proteomes" id="UP000061665">
    <property type="component" value="Unassembled WGS sequence"/>
</dbReference>
<dbReference type="AlphaFoldDB" id="A0A104SAU1"/>
<proteinExistence type="predicted"/>
<evidence type="ECO:0000313" key="4">
    <source>
        <dbReference type="Proteomes" id="UP000057910"/>
    </source>
</evidence>
<dbReference type="InterPro" id="IPR041164">
    <property type="entry name" value="LDcluster4"/>
</dbReference>
<keyword evidence="2" id="KW-0238">DNA-binding</keyword>
<dbReference type="RefSeq" id="WP_059593060.1">
    <property type="nucleotide sequence ID" value="NZ_CP013447.1"/>
</dbReference>
<dbReference type="Proteomes" id="UP000095100">
    <property type="component" value="Chromosome 2"/>
</dbReference>
<dbReference type="EMBL" id="LOZE01000012">
    <property type="protein sequence ID" value="KVM40078.1"/>
    <property type="molecule type" value="Genomic_DNA"/>
</dbReference>
<dbReference type="EMBL" id="LPAD01000102">
    <property type="protein sequence ID" value="KVN76204.1"/>
    <property type="molecule type" value="Genomic_DNA"/>
</dbReference>
<evidence type="ECO:0000313" key="2">
    <source>
        <dbReference type="EMBL" id="KVM40078.1"/>
    </source>
</evidence>
<evidence type="ECO:0000313" key="6">
    <source>
        <dbReference type="Proteomes" id="UP000095100"/>
    </source>
</evidence>
<sequence length="186" mass="19039">MAIIGVMGSGKNEWPELAAPLGAWIAAQGFDLLTGAGRGVMLSAARAFATTPGRRGRSIGIVPTETHPLFGFAPIAGYPNPFIDLPIVTPLPRKEADAPDDALSRNYVNVLTSDVVVALPGSKGTLDEIRLATRFAKPLICVGPAGAFDGVAAGTRIVSALDDVYAFVLAQVSRAEGGAAADAPSA</sequence>
<accession>A0A104SAU1</accession>
<reference evidence="4 5" key="1">
    <citation type="submission" date="2015-11" db="EMBL/GenBank/DDBJ databases">
        <title>Expanding the genomic diversity of Burkholderia species for the development of highly accurate diagnostics.</title>
        <authorList>
            <person name="Sahl J."/>
            <person name="Keim P."/>
            <person name="Wagner D."/>
        </authorList>
    </citation>
    <scope>NUCLEOTIDE SEQUENCE [LARGE SCALE GENOMIC DNA]</scope>
    <source>
        <strain evidence="3 4">MSMB1585WGS</strain>
        <strain evidence="2 5">MSMB2058</strain>
    </source>
</reference>